<sequence>MQIHEAAEVVQIVGDTDANEKLAQGWKLLAVVPGLAQGSSLNTLVI</sequence>
<gene>
    <name evidence="1" type="ORF">SAMN04490202_2611</name>
</gene>
<accession>A0A1H0PBS2</accession>
<dbReference type="EMBL" id="LT629709">
    <property type="protein sequence ID" value="SDP02542.1"/>
    <property type="molecule type" value="Genomic_DNA"/>
</dbReference>
<organism evidence="1 2">
    <name type="scientific">Pseudomonas reinekei</name>
    <dbReference type="NCBI Taxonomy" id="395598"/>
    <lineage>
        <taxon>Bacteria</taxon>
        <taxon>Pseudomonadati</taxon>
        <taxon>Pseudomonadota</taxon>
        <taxon>Gammaproteobacteria</taxon>
        <taxon>Pseudomonadales</taxon>
        <taxon>Pseudomonadaceae</taxon>
        <taxon>Pseudomonas</taxon>
    </lineage>
</organism>
<proteinExistence type="predicted"/>
<evidence type="ECO:0000313" key="1">
    <source>
        <dbReference type="EMBL" id="SDP02542.1"/>
    </source>
</evidence>
<protein>
    <recommendedName>
        <fullName evidence="3">DUF1737 domain-containing protein</fullName>
    </recommendedName>
</protein>
<evidence type="ECO:0008006" key="3">
    <source>
        <dbReference type="Google" id="ProtNLM"/>
    </source>
</evidence>
<dbReference type="Proteomes" id="UP000198549">
    <property type="component" value="Chromosome I"/>
</dbReference>
<dbReference type="AlphaFoldDB" id="A0A1H0PBS2"/>
<reference evidence="1 2" key="1">
    <citation type="submission" date="2016-10" db="EMBL/GenBank/DDBJ databases">
        <authorList>
            <person name="de Groot N.N."/>
        </authorList>
    </citation>
    <scope>NUCLEOTIDE SEQUENCE [LARGE SCALE GENOMIC DNA]</scope>
    <source>
        <strain evidence="1 2">BS3776</strain>
    </source>
</reference>
<dbReference type="RefSeq" id="WP_157720449.1">
    <property type="nucleotide sequence ID" value="NZ_LT629709.1"/>
</dbReference>
<name>A0A1H0PBS2_PSERE</name>
<evidence type="ECO:0000313" key="2">
    <source>
        <dbReference type="Proteomes" id="UP000198549"/>
    </source>
</evidence>